<feature type="transmembrane region" description="Helical" evidence="1">
    <location>
        <begin position="30"/>
        <end position="58"/>
    </location>
</feature>
<dbReference type="PATRIC" id="fig|1122147.4.peg.3066"/>
<gene>
    <name evidence="2" type="ORF">FC91_GL002977</name>
</gene>
<proteinExistence type="predicted"/>
<dbReference type="OrthoDB" id="2285053at2"/>
<feature type="transmembrane region" description="Helical" evidence="1">
    <location>
        <begin position="294"/>
        <end position="312"/>
    </location>
</feature>
<dbReference type="PANTHER" id="PTHR34980">
    <property type="entry name" value="INNER MEMBRANE PROTEIN-RELATED-RELATED"/>
    <property type="match status" value="1"/>
</dbReference>
<protein>
    <submittedName>
        <fullName evidence="2">Membrane protein</fullName>
    </submittedName>
</protein>
<evidence type="ECO:0000256" key="1">
    <source>
        <dbReference type="SAM" id="Phobius"/>
    </source>
</evidence>
<sequence>MNTQKGFVAAFKDFWFRAGDFRGSSTRGQYWWIFLIDLLLGVVLGIAVGVLTVATLAGVGSSGTRSPLQFMGSAAGIPFIVALGIFLFQGLPMLTLSIRRYQDAGVTPWLLLLTWLAPALITSLSGRNVAALIIASILYLIGFIIIPLLPTRHPEPQWSTRPNEDGQKASMLSAIPDFFRRGGVFSGRSSRSQYWWIILWSVIIGLGGFILMMIGSIFFLVLGSHPGRMDVDLSGYYAFRSIFVWLASLVYLPSLTLVIRRFRDAEINPWWYGVLTLLQVVVSVGLILSKQYAASWIATAVILVIEVIITALPTKQTAHI</sequence>
<feature type="transmembrane region" description="Helical" evidence="1">
    <location>
        <begin position="194"/>
        <end position="222"/>
    </location>
</feature>
<accession>A0A0R1X8Q4</accession>
<dbReference type="EMBL" id="AZFW01000070">
    <property type="protein sequence ID" value="KRM26607.1"/>
    <property type="molecule type" value="Genomic_DNA"/>
</dbReference>
<feature type="transmembrane region" description="Helical" evidence="1">
    <location>
        <begin position="70"/>
        <end position="94"/>
    </location>
</feature>
<keyword evidence="1" id="KW-0472">Membrane</keyword>
<dbReference type="GO" id="GO:0005886">
    <property type="term" value="C:plasma membrane"/>
    <property type="evidence" value="ECO:0007669"/>
    <property type="project" value="TreeGrafter"/>
</dbReference>
<feature type="transmembrane region" description="Helical" evidence="1">
    <location>
        <begin position="242"/>
        <end position="259"/>
    </location>
</feature>
<keyword evidence="1" id="KW-0812">Transmembrane</keyword>
<dbReference type="AlphaFoldDB" id="A0A0R1X8Q4"/>
<reference evidence="2 3" key="1">
    <citation type="journal article" date="2015" name="Genome Announc.">
        <title>Expanding the biotechnology potential of lactobacilli through comparative genomics of 213 strains and associated genera.</title>
        <authorList>
            <person name="Sun Z."/>
            <person name="Harris H.M."/>
            <person name="McCann A."/>
            <person name="Guo C."/>
            <person name="Argimon S."/>
            <person name="Zhang W."/>
            <person name="Yang X."/>
            <person name="Jeffery I.B."/>
            <person name="Cooney J.C."/>
            <person name="Kagawa T.F."/>
            <person name="Liu W."/>
            <person name="Song Y."/>
            <person name="Salvetti E."/>
            <person name="Wrobel A."/>
            <person name="Rasinkangas P."/>
            <person name="Parkhill J."/>
            <person name="Rea M.C."/>
            <person name="O'Sullivan O."/>
            <person name="Ritari J."/>
            <person name="Douillard F.P."/>
            <person name="Paul Ross R."/>
            <person name="Yang R."/>
            <person name="Briner A.E."/>
            <person name="Felis G.E."/>
            <person name="de Vos W.M."/>
            <person name="Barrangou R."/>
            <person name="Klaenhammer T.R."/>
            <person name="Caufield P.W."/>
            <person name="Cui Y."/>
            <person name="Zhang H."/>
            <person name="O'Toole P.W."/>
        </authorList>
    </citation>
    <scope>NUCLEOTIDE SEQUENCE [LARGE SCALE GENOMIC DNA]</scope>
    <source>
        <strain evidence="2 3">DSM 16991</strain>
    </source>
</reference>
<dbReference type="InterPro" id="IPR008523">
    <property type="entry name" value="DUF805"/>
</dbReference>
<comment type="caution">
    <text evidence="2">The sequence shown here is derived from an EMBL/GenBank/DDBJ whole genome shotgun (WGS) entry which is preliminary data.</text>
</comment>
<feature type="transmembrane region" description="Helical" evidence="1">
    <location>
        <begin position="271"/>
        <end position="288"/>
    </location>
</feature>
<dbReference type="Pfam" id="PF05656">
    <property type="entry name" value="DUF805"/>
    <property type="match status" value="2"/>
</dbReference>
<keyword evidence="1" id="KW-1133">Transmembrane helix</keyword>
<organism evidence="2 3">
    <name type="scientific">Schleiferilactobacillus harbinensis DSM 16991</name>
    <dbReference type="NCBI Taxonomy" id="1122147"/>
    <lineage>
        <taxon>Bacteria</taxon>
        <taxon>Bacillati</taxon>
        <taxon>Bacillota</taxon>
        <taxon>Bacilli</taxon>
        <taxon>Lactobacillales</taxon>
        <taxon>Lactobacillaceae</taxon>
        <taxon>Schleiferilactobacillus</taxon>
    </lineage>
</organism>
<evidence type="ECO:0000313" key="2">
    <source>
        <dbReference type="EMBL" id="KRM26607.1"/>
    </source>
</evidence>
<name>A0A0R1X8Q4_9LACO</name>
<feature type="transmembrane region" description="Helical" evidence="1">
    <location>
        <begin position="106"/>
        <end position="124"/>
    </location>
</feature>
<evidence type="ECO:0000313" key="3">
    <source>
        <dbReference type="Proteomes" id="UP000050949"/>
    </source>
</evidence>
<feature type="transmembrane region" description="Helical" evidence="1">
    <location>
        <begin position="130"/>
        <end position="149"/>
    </location>
</feature>
<dbReference type="PANTHER" id="PTHR34980:SF2">
    <property type="entry name" value="INNER MEMBRANE PROTEIN YHAH-RELATED"/>
    <property type="match status" value="1"/>
</dbReference>
<dbReference type="RefSeq" id="WP_027829295.1">
    <property type="nucleotide sequence ID" value="NZ_AUEH01000051.1"/>
</dbReference>
<dbReference type="Proteomes" id="UP000050949">
    <property type="component" value="Unassembled WGS sequence"/>
</dbReference>